<dbReference type="InterPro" id="IPR027417">
    <property type="entry name" value="P-loop_NTPase"/>
</dbReference>
<dbReference type="GO" id="GO:0005524">
    <property type="term" value="F:ATP binding"/>
    <property type="evidence" value="ECO:0007669"/>
    <property type="project" value="InterPro"/>
</dbReference>
<dbReference type="AlphaFoldDB" id="A0A382ZEV7"/>
<dbReference type="EMBL" id="UINC01183352">
    <property type="protein sequence ID" value="SVD94076.1"/>
    <property type="molecule type" value="Genomic_DNA"/>
</dbReference>
<accession>A0A382ZEV7</accession>
<sequence length="103" mass="11518">MSGGQCQRLCIARALYHEPDVLILDEATSALDGITEDNVMNAILKLSGQKTIILIAHRLTTLKECDTIYLIEKGKLTDQGNYQYLMASNTNFKRMANKIVSKK</sequence>
<reference evidence="2" key="1">
    <citation type="submission" date="2018-05" db="EMBL/GenBank/DDBJ databases">
        <authorList>
            <person name="Lanie J.A."/>
            <person name="Ng W.-L."/>
            <person name="Kazmierczak K.M."/>
            <person name="Andrzejewski T.M."/>
            <person name="Davidsen T.M."/>
            <person name="Wayne K.J."/>
            <person name="Tettelin H."/>
            <person name="Glass J.I."/>
            <person name="Rusch D."/>
            <person name="Podicherti R."/>
            <person name="Tsui H.-C.T."/>
            <person name="Winkler M.E."/>
        </authorList>
    </citation>
    <scope>NUCLEOTIDE SEQUENCE</scope>
</reference>
<dbReference type="GO" id="GO:0016887">
    <property type="term" value="F:ATP hydrolysis activity"/>
    <property type="evidence" value="ECO:0007669"/>
    <property type="project" value="InterPro"/>
</dbReference>
<organism evidence="2">
    <name type="scientific">marine metagenome</name>
    <dbReference type="NCBI Taxonomy" id="408172"/>
    <lineage>
        <taxon>unclassified sequences</taxon>
        <taxon>metagenomes</taxon>
        <taxon>ecological metagenomes</taxon>
    </lineage>
</organism>
<dbReference type="PANTHER" id="PTHR43394:SF1">
    <property type="entry name" value="ATP-BINDING CASSETTE SUB-FAMILY B MEMBER 10, MITOCHONDRIAL"/>
    <property type="match status" value="1"/>
</dbReference>
<name>A0A382ZEV7_9ZZZZ</name>
<feature type="domain" description="ABC transporter" evidence="1">
    <location>
        <begin position="1"/>
        <end position="29"/>
    </location>
</feature>
<dbReference type="Gene3D" id="3.40.50.300">
    <property type="entry name" value="P-loop containing nucleotide triphosphate hydrolases"/>
    <property type="match status" value="1"/>
</dbReference>
<evidence type="ECO:0000313" key="2">
    <source>
        <dbReference type="EMBL" id="SVD94076.1"/>
    </source>
</evidence>
<protein>
    <recommendedName>
        <fullName evidence="1">ABC transporter domain-containing protein</fullName>
    </recommendedName>
</protein>
<dbReference type="Pfam" id="PF00005">
    <property type="entry name" value="ABC_tran"/>
    <property type="match status" value="1"/>
</dbReference>
<evidence type="ECO:0000259" key="1">
    <source>
        <dbReference type="Pfam" id="PF00005"/>
    </source>
</evidence>
<dbReference type="GO" id="GO:0005743">
    <property type="term" value="C:mitochondrial inner membrane"/>
    <property type="evidence" value="ECO:0007669"/>
    <property type="project" value="TreeGrafter"/>
</dbReference>
<dbReference type="SUPFAM" id="SSF52540">
    <property type="entry name" value="P-loop containing nucleoside triphosphate hydrolases"/>
    <property type="match status" value="1"/>
</dbReference>
<dbReference type="PANTHER" id="PTHR43394">
    <property type="entry name" value="ATP-DEPENDENT PERMEASE MDL1, MITOCHONDRIAL"/>
    <property type="match status" value="1"/>
</dbReference>
<dbReference type="GO" id="GO:0015421">
    <property type="term" value="F:ABC-type oligopeptide transporter activity"/>
    <property type="evidence" value="ECO:0007669"/>
    <property type="project" value="TreeGrafter"/>
</dbReference>
<dbReference type="InterPro" id="IPR003439">
    <property type="entry name" value="ABC_transporter-like_ATP-bd"/>
</dbReference>
<dbReference type="InterPro" id="IPR039421">
    <property type="entry name" value="Type_1_exporter"/>
</dbReference>
<proteinExistence type="predicted"/>
<dbReference type="GO" id="GO:0090374">
    <property type="term" value="P:oligopeptide export from mitochondrion"/>
    <property type="evidence" value="ECO:0007669"/>
    <property type="project" value="TreeGrafter"/>
</dbReference>
<gene>
    <name evidence="2" type="ORF">METZ01_LOCUS446930</name>
</gene>